<sequence length="122" mass="13601">MTARYTGMNPNGTGTLNDTDQLWNSVNDILLTPLASRIMRRDYGSLVSDLIDSPQNATTRLQCMSAAVIALTRWEPRIALNKIDIRWLKDGRAEAELAGIITETMQPVQRVLTLRGSDNANR</sequence>
<dbReference type="EMBL" id="RTRY01000015">
    <property type="protein sequence ID" value="MJX48305.1"/>
    <property type="molecule type" value="Genomic_DNA"/>
</dbReference>
<evidence type="ECO:0000259" key="1">
    <source>
        <dbReference type="Pfam" id="PF04965"/>
    </source>
</evidence>
<feature type="domain" description="IraD/Gp25-like" evidence="1">
    <location>
        <begin position="24"/>
        <end position="87"/>
    </location>
</feature>
<dbReference type="Proteomes" id="UP000839513">
    <property type="component" value="Unassembled WGS sequence"/>
</dbReference>
<accession>A0A3J3CE36</accession>
<dbReference type="SUPFAM" id="SSF160719">
    <property type="entry name" value="gpW/gp25-like"/>
    <property type="match status" value="1"/>
</dbReference>
<reference evidence="3" key="1">
    <citation type="submission" date="2018-07" db="EMBL/GenBank/DDBJ databases">
        <authorList>
            <consortium name="GenomeTrakr network: Whole genome sequencing for foodborne pathogen traceback"/>
        </authorList>
    </citation>
    <scope>NUCLEOTIDE SEQUENCE [LARGE SCALE GENOMIC DNA]</scope>
    <source>
        <strain evidence="3">FDA00013282</strain>
    </source>
</reference>
<dbReference type="AlphaFoldDB" id="A0A3J3CE36"/>
<dbReference type="Gene3D" id="3.10.450.40">
    <property type="match status" value="1"/>
</dbReference>
<evidence type="ECO:0000313" key="2">
    <source>
        <dbReference type="EMBL" id="MHS97467.1"/>
    </source>
</evidence>
<dbReference type="EMBL" id="RNUA01000014">
    <property type="protein sequence ID" value="MHS97467.1"/>
    <property type="molecule type" value="Genomic_DNA"/>
</dbReference>
<evidence type="ECO:0000313" key="3">
    <source>
        <dbReference type="EMBL" id="MJX48305.1"/>
    </source>
</evidence>
<dbReference type="RefSeq" id="WP_079892726.1">
    <property type="nucleotide sequence ID" value="NZ_MYLZ01000067.1"/>
</dbReference>
<comment type="caution">
    <text evidence="3">The sequence shown here is derived from an EMBL/GenBank/DDBJ whole genome shotgun (WGS) entry which is preliminary data.</text>
</comment>
<dbReference type="Proteomes" id="UP000885264">
    <property type="component" value="Unassembled WGS sequence"/>
</dbReference>
<dbReference type="Pfam" id="PF04965">
    <property type="entry name" value="GPW_gp25"/>
    <property type="match status" value="1"/>
</dbReference>
<gene>
    <name evidence="3" type="ORF">DTA53_15745</name>
    <name evidence="2" type="ORF">EEN88_06180</name>
</gene>
<protein>
    <submittedName>
        <fullName evidence="3">Baseplate assembly protein</fullName>
    </submittedName>
</protein>
<organism evidence="3">
    <name type="scientific">Salmonella enterica</name>
    <name type="common">Salmonella choleraesuis</name>
    <dbReference type="NCBI Taxonomy" id="28901"/>
    <lineage>
        <taxon>Bacteria</taxon>
        <taxon>Pseudomonadati</taxon>
        <taxon>Pseudomonadota</taxon>
        <taxon>Gammaproteobacteria</taxon>
        <taxon>Enterobacterales</taxon>
        <taxon>Enterobacteriaceae</taxon>
        <taxon>Salmonella</taxon>
    </lineage>
</organism>
<reference evidence="2" key="2">
    <citation type="submission" date="2018-11" db="EMBL/GenBank/DDBJ databases">
        <authorList>
            <consortium name="PulseNet: The National Subtyping Network for Foodborne Disease Surveillance"/>
            <person name="Tarr C.L."/>
            <person name="Trees E."/>
            <person name="Katz L.S."/>
            <person name="Carleton-Romer H.A."/>
            <person name="Stroika S."/>
            <person name="Kucerova Z."/>
            <person name="Roache K.F."/>
            <person name="Sabol A.L."/>
            <person name="Besser J."/>
            <person name="Gerner-Smidt P."/>
        </authorList>
    </citation>
    <scope>NUCLEOTIDE SEQUENCE [LARGE SCALE GENOMIC DNA]</scope>
    <source>
        <strain evidence="2">PNUSAS059687</strain>
    </source>
</reference>
<dbReference type="InterPro" id="IPR007048">
    <property type="entry name" value="IraD/Gp25-like"/>
</dbReference>
<proteinExistence type="predicted"/>
<name>A0A3J3CE36_SALER</name>